<comment type="similarity">
    <text evidence="3 11">Belongs to the protoporphyrinogen/coproporphyrinogen oxidase family. Protoporphyrinogen oxidase subfamily.</text>
</comment>
<dbReference type="OrthoDB" id="438553at2759"/>
<accession>A0A9P6X4D8</accession>
<feature type="domain" description="Amine oxidase" evidence="12">
    <location>
        <begin position="11"/>
        <end position="473"/>
    </location>
</feature>
<dbReference type="Gene3D" id="3.50.50.60">
    <property type="entry name" value="FAD/NAD(P)-binding domain"/>
    <property type="match status" value="1"/>
</dbReference>
<comment type="caution">
    <text evidence="13">The sequence shown here is derived from an EMBL/GenBank/DDBJ whole genome shotgun (WGS) entry which is preliminary data.</text>
</comment>
<proteinExistence type="inferred from homology"/>
<evidence type="ECO:0000256" key="7">
    <source>
        <dbReference type="ARBA" id="ARBA00023002"/>
    </source>
</evidence>
<evidence type="ECO:0000256" key="10">
    <source>
        <dbReference type="ARBA" id="ARBA00047554"/>
    </source>
</evidence>
<comment type="cofactor">
    <cofactor evidence="11">
        <name>FAD</name>
        <dbReference type="ChEBI" id="CHEBI:57692"/>
    </cofactor>
    <text evidence="11">Binds 1 FAD per subunit.</text>
</comment>
<dbReference type="InterPro" id="IPR004572">
    <property type="entry name" value="Protoporphyrinogen_oxidase"/>
</dbReference>
<keyword evidence="7 11" id="KW-0560">Oxidoreductase</keyword>
<evidence type="ECO:0000313" key="14">
    <source>
        <dbReference type="Proteomes" id="UP000716291"/>
    </source>
</evidence>
<evidence type="ECO:0000256" key="8">
    <source>
        <dbReference type="ARBA" id="ARBA00023133"/>
    </source>
</evidence>
<dbReference type="InterPro" id="IPR002937">
    <property type="entry name" value="Amino_oxidase"/>
</dbReference>
<keyword evidence="14" id="KW-1185">Reference proteome</keyword>
<reference evidence="13" key="1">
    <citation type="journal article" date="2020" name="Microb. Genom.">
        <title>Genetic diversity of clinical and environmental Mucorales isolates obtained from an investigation of mucormycosis cases among solid organ transplant recipients.</title>
        <authorList>
            <person name="Nguyen M.H."/>
            <person name="Kaul D."/>
            <person name="Muto C."/>
            <person name="Cheng S.J."/>
            <person name="Richter R.A."/>
            <person name="Bruno V.M."/>
            <person name="Liu G."/>
            <person name="Beyhan S."/>
            <person name="Sundermann A.J."/>
            <person name="Mounaud S."/>
            <person name="Pasculle A.W."/>
            <person name="Nierman W.C."/>
            <person name="Driscoll E."/>
            <person name="Cumbie R."/>
            <person name="Clancy C.J."/>
            <person name="Dupont C.L."/>
        </authorList>
    </citation>
    <scope>NUCLEOTIDE SEQUENCE</scope>
    <source>
        <strain evidence="13">GL11</strain>
    </source>
</reference>
<evidence type="ECO:0000256" key="5">
    <source>
        <dbReference type="ARBA" id="ARBA00022630"/>
    </source>
</evidence>
<dbReference type="InterPro" id="IPR050464">
    <property type="entry name" value="Zeta_carotene_desat/Oxidored"/>
</dbReference>
<dbReference type="PANTHER" id="PTHR42923">
    <property type="entry name" value="PROTOPORPHYRINOGEN OXIDASE"/>
    <property type="match status" value="1"/>
</dbReference>
<evidence type="ECO:0000259" key="12">
    <source>
        <dbReference type="Pfam" id="PF01593"/>
    </source>
</evidence>
<keyword evidence="8 11" id="KW-0350">Heme biosynthesis</keyword>
<keyword evidence="5 11" id="KW-0285">Flavoprotein</keyword>
<dbReference type="NCBIfam" id="TIGR00562">
    <property type="entry name" value="proto_IX_ox"/>
    <property type="match status" value="1"/>
</dbReference>
<dbReference type="GO" id="GO:0004729">
    <property type="term" value="F:oxygen-dependent protoporphyrinogen oxidase activity"/>
    <property type="evidence" value="ECO:0007669"/>
    <property type="project" value="UniProtKB-UniRule"/>
</dbReference>
<dbReference type="GO" id="GO:0006782">
    <property type="term" value="P:protoporphyrinogen IX biosynthetic process"/>
    <property type="evidence" value="ECO:0007669"/>
    <property type="project" value="UniProtKB-UniRule"/>
</dbReference>
<dbReference type="GO" id="GO:0005743">
    <property type="term" value="C:mitochondrial inner membrane"/>
    <property type="evidence" value="ECO:0007669"/>
    <property type="project" value="UniProtKB-SubCell"/>
</dbReference>
<evidence type="ECO:0000313" key="13">
    <source>
        <dbReference type="EMBL" id="KAG1305047.1"/>
    </source>
</evidence>
<evidence type="ECO:0000256" key="6">
    <source>
        <dbReference type="ARBA" id="ARBA00022827"/>
    </source>
</evidence>
<dbReference type="Pfam" id="PF01593">
    <property type="entry name" value="Amino_oxidase"/>
    <property type="match status" value="1"/>
</dbReference>
<organism evidence="13 14">
    <name type="scientific">Rhizopus oryzae</name>
    <name type="common">Mucormycosis agent</name>
    <name type="synonym">Rhizopus arrhizus var. delemar</name>
    <dbReference type="NCBI Taxonomy" id="64495"/>
    <lineage>
        <taxon>Eukaryota</taxon>
        <taxon>Fungi</taxon>
        <taxon>Fungi incertae sedis</taxon>
        <taxon>Mucoromycota</taxon>
        <taxon>Mucoromycotina</taxon>
        <taxon>Mucoromycetes</taxon>
        <taxon>Mucorales</taxon>
        <taxon>Mucorineae</taxon>
        <taxon>Rhizopodaceae</taxon>
        <taxon>Rhizopus</taxon>
    </lineage>
</organism>
<evidence type="ECO:0000256" key="4">
    <source>
        <dbReference type="ARBA" id="ARBA00012867"/>
    </source>
</evidence>
<gene>
    <name evidence="13" type="ORF">G6F64_008694</name>
</gene>
<dbReference type="EC" id="1.3.3.4" evidence="4 11"/>
<evidence type="ECO:0000256" key="9">
    <source>
        <dbReference type="ARBA" id="ARBA00023244"/>
    </source>
</evidence>
<comment type="pathway">
    <text evidence="2 11">Porphyrin-containing compound metabolism; protoporphyrin-IX biosynthesis; protoporphyrin-IX from protoporphyrinogen-IX: step 1/1.</text>
</comment>
<dbReference type="AlphaFoldDB" id="A0A9P6X4D8"/>
<comment type="subcellular location">
    <subcellularLocation>
        <location evidence="11">Mitochondrion inner membrane</location>
    </subcellularLocation>
</comment>
<protein>
    <recommendedName>
        <fullName evidence="4 11">Protoporphyrinogen oxidase</fullName>
        <ecNumber evidence="4 11">1.3.3.4</ecNumber>
    </recommendedName>
</protein>
<keyword evidence="9 11" id="KW-0627">Porphyrin biosynthesis</keyword>
<dbReference type="SUPFAM" id="SSF54373">
    <property type="entry name" value="FAD-linked reductases, C-terminal domain"/>
    <property type="match status" value="1"/>
</dbReference>
<dbReference type="InterPro" id="IPR036188">
    <property type="entry name" value="FAD/NAD-bd_sf"/>
</dbReference>
<name>A0A9P6X4D8_RHIOR</name>
<evidence type="ECO:0000256" key="1">
    <source>
        <dbReference type="ARBA" id="ARBA00002600"/>
    </source>
</evidence>
<sequence length="560" mass="61986">MSSVAILGGGISGLSAAYYLARMAPPTTKITLIEGKKRLGGWIESRRVTPGHYDNIHQLPKNNSKENTILFEAGPRTLRPEGSNGAILLEMIRHLELNNENLMSVSKSHPSARHRYIYYKDKINTLPSDLQSFLLNKPPVLKSVPLAALLEPLKPSRFDKDGIAKDGIEDESIYSFMTRRFNEHTAIHLMGAVIHGIYAGDIKSLSLQSTLRSLYEAERIYGSAVLGMMKGASQVTTSVRERGMAARSRKEDPEWFGRMEKMSVIGFKSGMDTLPHQITSWLEQCPNVEVITDDPAEHIEIAHENKIKTQKGKTVHADHIISTLPSPVLERLVQHQPVLPHLSYNPSADVAVVNLAYSPDEMKLQYDGFGFLTPHRDTPYGNPLPGTLGVVFDSNALPIESERAVKLTAMIGGSDWKDAFGNVPIDELEPKVALDYTRKAVGTFLDIHAEPRYSMVNLQKQCIPQYLVGHQDRMLSLHHAIKKNYGHALSVSGASYLGVSVPDCIKNSRMLVEELLVSGALGSRQKVVTGLGKLEEQPTVDEMRDNARLSRGNTSVIMKS</sequence>
<keyword evidence="6 11" id="KW-0274">FAD</keyword>
<dbReference type="SUPFAM" id="SSF51905">
    <property type="entry name" value="FAD/NAD(P)-binding domain"/>
    <property type="match status" value="1"/>
</dbReference>
<dbReference type="PANTHER" id="PTHR42923:SF3">
    <property type="entry name" value="PROTOPORPHYRINOGEN OXIDASE"/>
    <property type="match status" value="1"/>
</dbReference>
<dbReference type="EMBL" id="JAANQT010001464">
    <property type="protein sequence ID" value="KAG1305047.1"/>
    <property type="molecule type" value="Genomic_DNA"/>
</dbReference>
<evidence type="ECO:0000256" key="3">
    <source>
        <dbReference type="ARBA" id="ARBA00010551"/>
    </source>
</evidence>
<evidence type="ECO:0000256" key="11">
    <source>
        <dbReference type="RuleBase" id="RU367069"/>
    </source>
</evidence>
<comment type="function">
    <text evidence="1 11">Catalyzes the 6-electron oxidation of protoporphyrinogen-IX to form protoporphyrin-IX.</text>
</comment>
<dbReference type="Proteomes" id="UP000716291">
    <property type="component" value="Unassembled WGS sequence"/>
</dbReference>
<evidence type="ECO:0000256" key="2">
    <source>
        <dbReference type="ARBA" id="ARBA00005073"/>
    </source>
</evidence>
<comment type="catalytic activity">
    <reaction evidence="10 11">
        <text>protoporphyrinogen IX + 3 O2 = protoporphyrin IX + 3 H2O2</text>
        <dbReference type="Rhea" id="RHEA:25576"/>
        <dbReference type="ChEBI" id="CHEBI:15379"/>
        <dbReference type="ChEBI" id="CHEBI:16240"/>
        <dbReference type="ChEBI" id="CHEBI:57306"/>
        <dbReference type="ChEBI" id="CHEBI:57307"/>
        <dbReference type="EC" id="1.3.3.4"/>
    </reaction>
</comment>